<evidence type="ECO:0000256" key="1">
    <source>
        <dbReference type="SAM" id="MobiDB-lite"/>
    </source>
</evidence>
<sequence length="199" mass="22127">MCAAETIFCRTPGLGTRTCETASRANWDTWGPKWSCEWREENHRMLARGRPPVRGSPMRECSELRKMGHSHSHPLHPSWLGGALRISILVWSKFGQNLGLAEGAWVEQRSRRIPTSVGHCRKQRTSLKGQRIALVPDISKCPTPSTDASGIQPRNPSPARGGMMVIPTTPTLGNDSFSRLSSKILQTAELAVTLRVWHL</sequence>
<comment type="caution">
    <text evidence="2">The sequence shown here is derived from an EMBL/GenBank/DDBJ whole genome shotgun (WGS) entry which is preliminary data.</text>
</comment>
<proteinExistence type="predicted"/>
<name>A0AAD2GXJ2_9AGAR</name>
<dbReference type="EMBL" id="CAVNYO010000076">
    <property type="protein sequence ID" value="CAK5264930.1"/>
    <property type="molecule type" value="Genomic_DNA"/>
</dbReference>
<accession>A0AAD2GXJ2</accession>
<feature type="region of interest" description="Disordered" evidence="1">
    <location>
        <begin position="142"/>
        <end position="161"/>
    </location>
</feature>
<evidence type="ECO:0000313" key="3">
    <source>
        <dbReference type="Proteomes" id="UP001295794"/>
    </source>
</evidence>
<dbReference type="Proteomes" id="UP001295794">
    <property type="component" value="Unassembled WGS sequence"/>
</dbReference>
<gene>
    <name evidence="2" type="ORF">MYCIT1_LOCUS5516</name>
</gene>
<keyword evidence="3" id="KW-1185">Reference proteome</keyword>
<feature type="compositionally biased region" description="Polar residues" evidence="1">
    <location>
        <begin position="142"/>
        <end position="154"/>
    </location>
</feature>
<reference evidence="2" key="1">
    <citation type="submission" date="2023-11" db="EMBL/GenBank/DDBJ databases">
        <authorList>
            <person name="De Vega J J."/>
            <person name="De Vega J J."/>
        </authorList>
    </citation>
    <scope>NUCLEOTIDE SEQUENCE</scope>
</reference>
<organism evidence="2 3">
    <name type="scientific">Mycena citricolor</name>
    <dbReference type="NCBI Taxonomy" id="2018698"/>
    <lineage>
        <taxon>Eukaryota</taxon>
        <taxon>Fungi</taxon>
        <taxon>Dikarya</taxon>
        <taxon>Basidiomycota</taxon>
        <taxon>Agaricomycotina</taxon>
        <taxon>Agaricomycetes</taxon>
        <taxon>Agaricomycetidae</taxon>
        <taxon>Agaricales</taxon>
        <taxon>Marasmiineae</taxon>
        <taxon>Mycenaceae</taxon>
        <taxon>Mycena</taxon>
    </lineage>
</organism>
<protein>
    <submittedName>
        <fullName evidence="2">Uncharacterized protein</fullName>
    </submittedName>
</protein>
<evidence type="ECO:0000313" key="2">
    <source>
        <dbReference type="EMBL" id="CAK5264930.1"/>
    </source>
</evidence>
<dbReference type="AlphaFoldDB" id="A0AAD2GXJ2"/>